<gene>
    <name evidence="1" type="ORF">JKP88DRAFT_208065</name>
</gene>
<reference evidence="1" key="1">
    <citation type="submission" date="2021-02" db="EMBL/GenBank/DDBJ databases">
        <title>First Annotated Genome of the Yellow-green Alga Tribonema minus.</title>
        <authorList>
            <person name="Mahan K.M."/>
        </authorList>
    </citation>
    <scope>NUCLEOTIDE SEQUENCE</scope>
    <source>
        <strain evidence="1">UTEX B ZZ1240</strain>
    </source>
</reference>
<name>A0A835Z834_9STRA</name>
<dbReference type="CDD" id="cd01283">
    <property type="entry name" value="cytidine_deaminase"/>
    <property type="match status" value="1"/>
</dbReference>
<dbReference type="Pfam" id="PF14421">
    <property type="entry name" value="LmjF365940-deam"/>
    <property type="match status" value="1"/>
</dbReference>
<keyword evidence="2" id="KW-1185">Reference proteome</keyword>
<proteinExistence type="predicted"/>
<dbReference type="Proteomes" id="UP000664859">
    <property type="component" value="Unassembled WGS sequence"/>
</dbReference>
<accession>A0A835Z834</accession>
<protein>
    <submittedName>
        <fullName evidence="1">A distinct subfamily of CDD/CDA-like deaminases-domain-containing protein</fullName>
    </submittedName>
</protein>
<dbReference type="GO" id="GO:0003824">
    <property type="term" value="F:catalytic activity"/>
    <property type="evidence" value="ECO:0007669"/>
    <property type="project" value="InterPro"/>
</dbReference>
<organism evidence="1 2">
    <name type="scientific">Tribonema minus</name>
    <dbReference type="NCBI Taxonomy" id="303371"/>
    <lineage>
        <taxon>Eukaryota</taxon>
        <taxon>Sar</taxon>
        <taxon>Stramenopiles</taxon>
        <taxon>Ochrophyta</taxon>
        <taxon>PX clade</taxon>
        <taxon>Xanthophyceae</taxon>
        <taxon>Tribonematales</taxon>
        <taxon>Tribonemataceae</taxon>
        <taxon>Tribonema</taxon>
    </lineage>
</organism>
<sequence>MYGSDWRDMMHLTISFADGSPARISSINASLRHYRPRQVYMHIWELKTFWHEGRICEDDVEAHTFEDIETAPATPPAEAGPLVAQVVAEMLRLRDAFSVRLRDAFNDLAQFWLRKTKKPVLAVLLVQKPGQEPKVYRGTNMEVSMPTGSLCAERNVIGTALADDLSLCRRDLRMVAVLAVTLAAPLPPATPQAQTPALQMPPDCFGRLTKAGSSVFNDTPCASPLLPAAGAFSSYRSESAGSQAEAQAFSSADATGFYMRARRRSESWPERGETNGVLVCQEERLSAAAHQHVHAPPLTRIGSCDSIIRTTDASAPNTPTHKPGHRSQLVRSLHKGSVQKVQAQHAAVNPLKPCGACTEWLRKIAEVNPDFKVLTFTDTTCEGVYIESVTSS</sequence>
<evidence type="ECO:0000313" key="2">
    <source>
        <dbReference type="Proteomes" id="UP000664859"/>
    </source>
</evidence>
<dbReference type="SUPFAM" id="SSF53927">
    <property type="entry name" value="Cytidine deaminase-like"/>
    <property type="match status" value="1"/>
</dbReference>
<dbReference type="Gene3D" id="3.40.140.10">
    <property type="entry name" value="Cytidine Deaminase, domain 2"/>
    <property type="match status" value="1"/>
</dbReference>
<dbReference type="OrthoDB" id="40021at2759"/>
<dbReference type="EMBL" id="JAFCMP010000142">
    <property type="protein sequence ID" value="KAG5185134.1"/>
    <property type="molecule type" value="Genomic_DNA"/>
</dbReference>
<dbReference type="InterPro" id="IPR016193">
    <property type="entry name" value="Cytidine_deaminase-like"/>
</dbReference>
<evidence type="ECO:0000313" key="1">
    <source>
        <dbReference type="EMBL" id="KAG5185134.1"/>
    </source>
</evidence>
<comment type="caution">
    <text evidence="1">The sequence shown here is derived from an EMBL/GenBank/DDBJ whole genome shotgun (WGS) entry which is preliminary data.</text>
</comment>
<dbReference type="AlphaFoldDB" id="A0A835Z834"/>
<dbReference type="InterPro" id="IPR032723">
    <property type="entry name" value="Deaminase_LmjF365940"/>
</dbReference>